<dbReference type="PROSITE" id="PS51135">
    <property type="entry name" value="CIDE_N"/>
    <property type="match status" value="1"/>
</dbReference>
<evidence type="ECO:0000256" key="3">
    <source>
        <dbReference type="SAM" id="MobiDB-lite"/>
    </source>
</evidence>
<feature type="compositionally biased region" description="Polar residues" evidence="3">
    <location>
        <begin position="334"/>
        <end position="343"/>
    </location>
</feature>
<protein>
    <recommendedName>
        <fullName evidence="4">CIDE-N domain-containing protein</fullName>
    </recommendedName>
</protein>
<dbReference type="SMART" id="SM00266">
    <property type="entry name" value="CAD"/>
    <property type="match status" value="1"/>
</dbReference>
<dbReference type="GO" id="GO:0006915">
    <property type="term" value="P:apoptotic process"/>
    <property type="evidence" value="ECO:0007669"/>
    <property type="project" value="UniProtKB-UniRule"/>
</dbReference>
<dbReference type="EMBL" id="NHOQ01000318">
    <property type="protein sequence ID" value="PWA30986.1"/>
    <property type="molecule type" value="Genomic_DNA"/>
</dbReference>
<dbReference type="Gene3D" id="3.10.20.10">
    <property type="match status" value="1"/>
</dbReference>
<dbReference type="PANTHER" id="PTHR12306:SF16">
    <property type="entry name" value="DNAATION FACTOR SUBUNIT ALPHA"/>
    <property type="match status" value="1"/>
</dbReference>
<keyword evidence="1 2" id="KW-0053">Apoptosis</keyword>
<evidence type="ECO:0000256" key="1">
    <source>
        <dbReference type="ARBA" id="ARBA00022703"/>
    </source>
</evidence>
<evidence type="ECO:0000313" key="6">
    <source>
        <dbReference type="Proteomes" id="UP000250572"/>
    </source>
</evidence>
<feature type="region of interest" description="Disordered" evidence="3">
    <location>
        <begin position="429"/>
        <end position="453"/>
    </location>
</feature>
<dbReference type="AlphaFoldDB" id="A0A315W5I4"/>
<sequence length="453" mass="49404">MPGRTLKRCCRSDANATIKAPDCTQVQSCPSGLCGGRGCGVAPPELGPFATKESPCRVPGPSDLGELPFLVCISTKPPLFSQLTQMKFFLLTSASLGRAVPSCPEGRPDCKDKQRCYDGRPCKVFNFTRQKSYGVVVSSLDDLKKKGCECLGVSPSGPVTVVLESDGTIVEDQAYFLCLPFNTKFMLLHDKETWAPARKIDGGTAWMARESVVLEADVVDSNIIEAPWWKLALQLKQDLTSIILMCWIVQAGTVFIRSYFHINVTFKEKFVFLSQSLVQAPCSELASALGFQEKKTEDLQVTLQSVLDRREEERQSKELLQLYLKAVENEDRQQGATSPSSQDGAGDEDMLDGLEVDSASEFMSRTLMVLKGKTSPETRLSTEDLQAVVSRGLEAMQQVLGWDTGRTAALLQACEAELSTRLQQIQAMQSISGTQQDGSKHGEGAGTATQGSS</sequence>
<dbReference type="Pfam" id="PF02017">
    <property type="entry name" value="CIDE-N"/>
    <property type="match status" value="1"/>
</dbReference>
<dbReference type="STRING" id="33528.ENSGAFP00000028433"/>
<reference evidence="5 6" key="1">
    <citation type="journal article" date="2018" name="G3 (Bethesda)">
        <title>A High-Quality Reference Genome for the Invasive Mosquitofish Gambusia affinis Using a Chicago Library.</title>
        <authorList>
            <person name="Hoffberg S.L."/>
            <person name="Troendle N.J."/>
            <person name="Glenn T.C."/>
            <person name="Mahmud O."/>
            <person name="Louha S."/>
            <person name="Chalopin D."/>
            <person name="Bennetzen J.L."/>
            <person name="Mauricio R."/>
        </authorList>
    </citation>
    <scope>NUCLEOTIDE SEQUENCE [LARGE SCALE GENOMIC DNA]</scope>
    <source>
        <strain evidence="5">NE01/NJP1002.9</strain>
        <tissue evidence="5">Muscle</tissue>
    </source>
</reference>
<dbReference type="InterPro" id="IPR015121">
    <property type="entry name" value="DNA_fragmentation_mid_dom"/>
</dbReference>
<dbReference type="InterPro" id="IPR003508">
    <property type="entry name" value="CIDE-N_dom"/>
</dbReference>
<dbReference type="GO" id="GO:0042981">
    <property type="term" value="P:regulation of apoptotic process"/>
    <property type="evidence" value="ECO:0007669"/>
    <property type="project" value="TreeGrafter"/>
</dbReference>
<dbReference type="PANTHER" id="PTHR12306">
    <property type="entry name" value="CELL DEATH ACTIVATOR CIDE"/>
    <property type="match status" value="1"/>
</dbReference>
<keyword evidence="6" id="KW-1185">Reference proteome</keyword>
<evidence type="ECO:0000313" key="5">
    <source>
        <dbReference type="EMBL" id="PWA30986.1"/>
    </source>
</evidence>
<accession>A0A315W5I4</accession>
<dbReference type="Pfam" id="PF09033">
    <property type="entry name" value="DFF-C"/>
    <property type="match status" value="2"/>
</dbReference>
<feature type="region of interest" description="Disordered" evidence="3">
    <location>
        <begin position="330"/>
        <end position="351"/>
    </location>
</feature>
<dbReference type="SUPFAM" id="SSF81783">
    <property type="entry name" value="C-terminal domain of DFF45/ICAD (DFF-C domain)"/>
    <property type="match status" value="1"/>
</dbReference>
<gene>
    <name evidence="5" type="ORF">CCH79_00010650</name>
</gene>
<dbReference type="Proteomes" id="UP000250572">
    <property type="component" value="Unassembled WGS sequence"/>
</dbReference>
<feature type="domain" description="CIDE-N" evidence="4">
    <location>
        <begin position="118"/>
        <end position="196"/>
    </location>
</feature>
<evidence type="ECO:0000259" key="4">
    <source>
        <dbReference type="PROSITE" id="PS51135"/>
    </source>
</evidence>
<dbReference type="SUPFAM" id="SSF54277">
    <property type="entry name" value="CAD &amp; PB1 domains"/>
    <property type="match status" value="1"/>
</dbReference>
<organism evidence="5 6">
    <name type="scientific">Gambusia affinis</name>
    <name type="common">Western mosquitofish</name>
    <name type="synonym">Heterandria affinis</name>
    <dbReference type="NCBI Taxonomy" id="33528"/>
    <lineage>
        <taxon>Eukaryota</taxon>
        <taxon>Metazoa</taxon>
        <taxon>Chordata</taxon>
        <taxon>Craniata</taxon>
        <taxon>Vertebrata</taxon>
        <taxon>Euteleostomi</taxon>
        <taxon>Actinopterygii</taxon>
        <taxon>Neopterygii</taxon>
        <taxon>Teleostei</taxon>
        <taxon>Neoteleostei</taxon>
        <taxon>Acanthomorphata</taxon>
        <taxon>Ovalentaria</taxon>
        <taxon>Atherinomorphae</taxon>
        <taxon>Cyprinodontiformes</taxon>
        <taxon>Poeciliidae</taxon>
        <taxon>Poeciliinae</taxon>
        <taxon>Gambusia</taxon>
    </lineage>
</organism>
<comment type="caution">
    <text evidence="5">The sequence shown here is derived from an EMBL/GenBank/DDBJ whole genome shotgun (WGS) entry which is preliminary data.</text>
</comment>
<evidence type="ECO:0000256" key="2">
    <source>
        <dbReference type="PROSITE-ProRule" id="PRU00447"/>
    </source>
</evidence>
<name>A0A315W5I4_GAMAF</name>
<dbReference type="InterPro" id="IPR027296">
    <property type="entry name" value="DFF-C"/>
</dbReference>
<dbReference type="Gene3D" id="1.10.1490.10">
    <property type="entry name" value="C-terminal domain of DFF45/ICAD (DFF-C domain)"/>
    <property type="match status" value="2"/>
</dbReference>
<proteinExistence type="predicted"/>